<feature type="compositionally biased region" description="Polar residues" evidence="8">
    <location>
        <begin position="52"/>
        <end position="62"/>
    </location>
</feature>
<dbReference type="PIRSF" id="PIRSF001771">
    <property type="entry name" value="Cyclin_A_B_D_E"/>
    <property type="match status" value="1"/>
</dbReference>
<keyword evidence="4 7" id="KW-0195">Cyclin</keyword>
<feature type="domain" description="Cyclin C-terminal" evidence="10">
    <location>
        <begin position="240"/>
        <end position="363"/>
    </location>
</feature>
<feature type="compositionally biased region" description="Basic residues" evidence="8">
    <location>
        <begin position="69"/>
        <end position="82"/>
    </location>
</feature>
<evidence type="ECO:0000256" key="4">
    <source>
        <dbReference type="ARBA" id="ARBA00023127"/>
    </source>
</evidence>
<feature type="compositionally biased region" description="Basic and acidic residues" evidence="8">
    <location>
        <begin position="83"/>
        <end position="94"/>
    </location>
</feature>
<evidence type="ECO:0000313" key="11">
    <source>
        <dbReference type="EMBL" id="GMN35015.1"/>
    </source>
</evidence>
<comment type="subunit">
    <text evidence="2">Interacts with the CDC2 protein kinase to form a serine/threonine kinase holoenzyme complex also known as maturation promoting factor (MPF). The cyclin subunit imparts substrate specificity to the complex.</text>
</comment>
<proteinExistence type="inferred from homology"/>
<dbReference type="InterPro" id="IPR013763">
    <property type="entry name" value="Cyclin-like_dom"/>
</dbReference>
<comment type="caution">
    <text evidence="11">The sequence shown here is derived from an EMBL/GenBank/DDBJ whole genome shotgun (WGS) entry which is preliminary data.</text>
</comment>
<dbReference type="Pfam" id="PF02984">
    <property type="entry name" value="Cyclin_C"/>
    <property type="match status" value="1"/>
</dbReference>
<dbReference type="InterPro" id="IPR046965">
    <property type="entry name" value="Cyclin_A/B-like"/>
</dbReference>
<sequence length="376" mass="42954">MENRELTIPALATEQTQSVRITRAAAKRSDAAVAAEQQPPAKKNRTVLGEITNLSKPISSADPTEPGKPRRATKTKKSKKAVAKPECDEKRDADSAPDDPQMCGPYVPDIYAYILKMEVDPNRRPLPDYIEKVQNDITPSMRGILIDWLVEVAEEYKLLSDTLFLTVLYMDIFLSLNALSRQKLQLLGVSSMLIASKYEEITPPRVEDFCYITDNTYTREEAVKMEADILKSLKFELGSPTIKTFLRRFTSVAQESYKTPSLQLEFLCYYLAELSLVDYNCVKFLPSLVAASVIFLARFMIRTKMHPWTSSLQKYSRYAPSDLKQCVLILHDLYLSRRGGSLHSIREKYKQHKYKYVANMPSPPEIPAHYFDDIRQ</sequence>
<dbReference type="SUPFAM" id="SSF47954">
    <property type="entry name" value="Cyclin-like"/>
    <property type="match status" value="2"/>
</dbReference>
<keyword evidence="5" id="KW-0131">Cell cycle</keyword>
<evidence type="ECO:0000256" key="5">
    <source>
        <dbReference type="ARBA" id="ARBA00023306"/>
    </source>
</evidence>
<dbReference type="InterPro" id="IPR004367">
    <property type="entry name" value="Cyclin_C-dom"/>
</dbReference>
<reference evidence="11" key="1">
    <citation type="submission" date="2023-07" db="EMBL/GenBank/DDBJ databases">
        <title>draft genome sequence of fig (Ficus carica).</title>
        <authorList>
            <person name="Takahashi T."/>
            <person name="Nishimura K."/>
        </authorList>
    </citation>
    <scope>NUCLEOTIDE SEQUENCE</scope>
</reference>
<dbReference type="EMBL" id="BTGU01000005">
    <property type="protein sequence ID" value="GMN35015.1"/>
    <property type="molecule type" value="Genomic_DNA"/>
</dbReference>
<dbReference type="Gene3D" id="1.10.472.10">
    <property type="entry name" value="Cyclin-like"/>
    <property type="match status" value="2"/>
</dbReference>
<dbReference type="FunFam" id="1.10.472.10:FF:000013">
    <property type="entry name" value="Cyclin A1"/>
    <property type="match status" value="1"/>
</dbReference>
<feature type="domain" description="Cyclin-like" evidence="9">
    <location>
        <begin position="244"/>
        <end position="332"/>
    </location>
</feature>
<dbReference type="InterPro" id="IPR006671">
    <property type="entry name" value="Cyclin_N"/>
</dbReference>
<dbReference type="PANTHER" id="PTHR10177">
    <property type="entry name" value="CYCLINS"/>
    <property type="match status" value="1"/>
</dbReference>
<feature type="domain" description="Cyclin-like" evidence="9">
    <location>
        <begin position="147"/>
        <end position="231"/>
    </location>
</feature>
<evidence type="ECO:0000256" key="3">
    <source>
        <dbReference type="ARBA" id="ARBA00022618"/>
    </source>
</evidence>
<evidence type="ECO:0000259" key="10">
    <source>
        <dbReference type="SMART" id="SM01332"/>
    </source>
</evidence>
<evidence type="ECO:0000313" key="12">
    <source>
        <dbReference type="Proteomes" id="UP001187192"/>
    </source>
</evidence>
<evidence type="ECO:0000256" key="7">
    <source>
        <dbReference type="RuleBase" id="RU000383"/>
    </source>
</evidence>
<evidence type="ECO:0000256" key="6">
    <source>
        <dbReference type="ARBA" id="ARBA00032263"/>
    </source>
</evidence>
<dbReference type="SMART" id="SM00385">
    <property type="entry name" value="CYCLIN"/>
    <property type="match status" value="2"/>
</dbReference>
<accession>A0AA87ZL42</accession>
<evidence type="ECO:0000256" key="2">
    <source>
        <dbReference type="ARBA" id="ARBA00011177"/>
    </source>
</evidence>
<dbReference type="InterPro" id="IPR039361">
    <property type="entry name" value="Cyclin"/>
</dbReference>
<evidence type="ECO:0000259" key="9">
    <source>
        <dbReference type="SMART" id="SM00385"/>
    </source>
</evidence>
<gene>
    <name evidence="11" type="ORF">TIFTF001_005042</name>
</gene>
<dbReference type="AlphaFoldDB" id="A0AA87ZL42"/>
<organism evidence="11 12">
    <name type="scientific">Ficus carica</name>
    <name type="common">Common fig</name>
    <dbReference type="NCBI Taxonomy" id="3494"/>
    <lineage>
        <taxon>Eukaryota</taxon>
        <taxon>Viridiplantae</taxon>
        <taxon>Streptophyta</taxon>
        <taxon>Embryophyta</taxon>
        <taxon>Tracheophyta</taxon>
        <taxon>Spermatophyta</taxon>
        <taxon>Magnoliopsida</taxon>
        <taxon>eudicotyledons</taxon>
        <taxon>Gunneridae</taxon>
        <taxon>Pentapetalae</taxon>
        <taxon>rosids</taxon>
        <taxon>fabids</taxon>
        <taxon>Rosales</taxon>
        <taxon>Moraceae</taxon>
        <taxon>Ficeae</taxon>
        <taxon>Ficus</taxon>
    </lineage>
</organism>
<dbReference type="InterPro" id="IPR036915">
    <property type="entry name" value="Cyclin-like_sf"/>
</dbReference>
<evidence type="ECO:0000256" key="8">
    <source>
        <dbReference type="SAM" id="MobiDB-lite"/>
    </source>
</evidence>
<dbReference type="CDD" id="cd20506">
    <property type="entry name" value="CYCLIN_AtCycA-like_rpt2"/>
    <property type="match status" value="1"/>
</dbReference>
<name>A0AA87ZL42_FICCA</name>
<dbReference type="FunFam" id="1.10.472.10:FF:000167">
    <property type="entry name" value="Mitotic cyclin 6"/>
    <property type="match status" value="1"/>
</dbReference>
<dbReference type="GO" id="GO:0051301">
    <property type="term" value="P:cell division"/>
    <property type="evidence" value="ECO:0007669"/>
    <property type="project" value="UniProtKB-KW"/>
</dbReference>
<evidence type="ECO:0000256" key="1">
    <source>
        <dbReference type="ARBA" id="ARBA00006955"/>
    </source>
</evidence>
<dbReference type="SMART" id="SM01332">
    <property type="entry name" value="Cyclin_C"/>
    <property type="match status" value="1"/>
</dbReference>
<protein>
    <recommendedName>
        <fullName evidence="6">B-like cyclin</fullName>
    </recommendedName>
</protein>
<dbReference type="Proteomes" id="UP001187192">
    <property type="component" value="Unassembled WGS sequence"/>
</dbReference>
<comment type="similarity">
    <text evidence="1">Belongs to the cyclin family. Cyclin AB subfamily.</text>
</comment>
<feature type="region of interest" description="Disordered" evidence="8">
    <location>
        <begin position="30"/>
        <end position="101"/>
    </location>
</feature>
<keyword evidence="3" id="KW-0132">Cell division</keyword>
<dbReference type="GO" id="GO:0016538">
    <property type="term" value="F:cyclin-dependent protein serine/threonine kinase regulator activity"/>
    <property type="evidence" value="ECO:0007669"/>
    <property type="project" value="InterPro"/>
</dbReference>
<dbReference type="GO" id="GO:0044772">
    <property type="term" value="P:mitotic cell cycle phase transition"/>
    <property type="evidence" value="ECO:0007669"/>
    <property type="project" value="InterPro"/>
</dbReference>
<keyword evidence="12" id="KW-1185">Reference proteome</keyword>
<dbReference type="Pfam" id="PF00134">
    <property type="entry name" value="Cyclin_N"/>
    <property type="match status" value="1"/>
</dbReference>